<name>A0A843UQB1_COLES</name>
<dbReference type="Proteomes" id="UP000652761">
    <property type="component" value="Unassembled WGS sequence"/>
</dbReference>
<organism evidence="5 6">
    <name type="scientific">Colocasia esculenta</name>
    <name type="common">Wild taro</name>
    <name type="synonym">Arum esculentum</name>
    <dbReference type="NCBI Taxonomy" id="4460"/>
    <lineage>
        <taxon>Eukaryota</taxon>
        <taxon>Viridiplantae</taxon>
        <taxon>Streptophyta</taxon>
        <taxon>Embryophyta</taxon>
        <taxon>Tracheophyta</taxon>
        <taxon>Spermatophyta</taxon>
        <taxon>Magnoliopsida</taxon>
        <taxon>Liliopsida</taxon>
        <taxon>Araceae</taxon>
        <taxon>Aroideae</taxon>
        <taxon>Colocasieae</taxon>
        <taxon>Colocasia</taxon>
    </lineage>
</organism>
<evidence type="ECO:0000259" key="4">
    <source>
        <dbReference type="Pfam" id="PF00891"/>
    </source>
</evidence>
<dbReference type="OrthoDB" id="757282at2759"/>
<dbReference type="InterPro" id="IPR016461">
    <property type="entry name" value="COMT-like"/>
</dbReference>
<keyword evidence="3" id="KW-0949">S-adenosyl-L-methionine</keyword>
<keyword evidence="6" id="KW-1185">Reference proteome</keyword>
<sequence>MVKDSPTTANPILLLLTYPLFMSSWHSMAAWLRGERPESTYGFEAAHGGTCWEMLNRVEEFNGVLNNAMASDARWAIALLTKAHPEVFHGLTSLVDVGGGNGTSAKAIKDAFPDMRCTVLELGHVIAASPAVEGVDFVEGDMFEHVPTADAVFLKVHITSHAGNFVLCLS</sequence>
<evidence type="ECO:0000256" key="2">
    <source>
        <dbReference type="ARBA" id="ARBA00022679"/>
    </source>
</evidence>
<dbReference type="InterPro" id="IPR001077">
    <property type="entry name" value="COMT_C"/>
</dbReference>
<dbReference type="GO" id="GO:0032259">
    <property type="term" value="P:methylation"/>
    <property type="evidence" value="ECO:0007669"/>
    <property type="project" value="UniProtKB-KW"/>
</dbReference>
<feature type="domain" description="O-methyltransferase C-terminal" evidence="4">
    <location>
        <begin position="25"/>
        <end position="156"/>
    </location>
</feature>
<evidence type="ECO:0000256" key="3">
    <source>
        <dbReference type="ARBA" id="ARBA00022691"/>
    </source>
</evidence>
<evidence type="ECO:0000313" key="5">
    <source>
        <dbReference type="EMBL" id="MQL85501.1"/>
    </source>
</evidence>
<reference evidence="5" key="1">
    <citation type="submission" date="2017-07" db="EMBL/GenBank/DDBJ databases">
        <title>Taro Niue Genome Assembly and Annotation.</title>
        <authorList>
            <person name="Atibalentja N."/>
            <person name="Keating K."/>
            <person name="Fields C.J."/>
        </authorList>
    </citation>
    <scope>NUCLEOTIDE SEQUENCE</scope>
    <source>
        <strain evidence="5">Niue_2</strain>
        <tissue evidence="5">Leaf</tissue>
    </source>
</reference>
<dbReference type="Pfam" id="PF00891">
    <property type="entry name" value="Methyltransf_2"/>
    <property type="match status" value="1"/>
</dbReference>
<accession>A0A843UQB1</accession>
<dbReference type="GO" id="GO:0008171">
    <property type="term" value="F:O-methyltransferase activity"/>
    <property type="evidence" value="ECO:0007669"/>
    <property type="project" value="InterPro"/>
</dbReference>
<protein>
    <recommendedName>
        <fullName evidence="4">O-methyltransferase C-terminal domain-containing protein</fullName>
    </recommendedName>
</protein>
<dbReference type="PANTHER" id="PTHR11746">
    <property type="entry name" value="O-METHYLTRANSFERASE"/>
    <property type="match status" value="1"/>
</dbReference>
<keyword evidence="1" id="KW-0489">Methyltransferase</keyword>
<gene>
    <name evidence="5" type="ORF">Taro_018009</name>
</gene>
<comment type="caution">
    <text evidence="5">The sequence shown here is derived from an EMBL/GenBank/DDBJ whole genome shotgun (WGS) entry which is preliminary data.</text>
</comment>
<dbReference type="Gene3D" id="3.40.50.150">
    <property type="entry name" value="Vaccinia Virus protein VP39"/>
    <property type="match status" value="1"/>
</dbReference>
<dbReference type="InterPro" id="IPR029063">
    <property type="entry name" value="SAM-dependent_MTases_sf"/>
</dbReference>
<evidence type="ECO:0000256" key="1">
    <source>
        <dbReference type="ARBA" id="ARBA00022603"/>
    </source>
</evidence>
<dbReference type="PROSITE" id="PS51683">
    <property type="entry name" value="SAM_OMT_II"/>
    <property type="match status" value="1"/>
</dbReference>
<evidence type="ECO:0000313" key="6">
    <source>
        <dbReference type="Proteomes" id="UP000652761"/>
    </source>
</evidence>
<proteinExistence type="predicted"/>
<dbReference type="AlphaFoldDB" id="A0A843UQB1"/>
<keyword evidence="2" id="KW-0808">Transferase</keyword>
<dbReference type="EMBL" id="NMUH01000831">
    <property type="protein sequence ID" value="MQL85501.1"/>
    <property type="molecule type" value="Genomic_DNA"/>
</dbReference>
<dbReference type="SUPFAM" id="SSF53335">
    <property type="entry name" value="S-adenosyl-L-methionine-dependent methyltransferases"/>
    <property type="match status" value="1"/>
</dbReference>